<dbReference type="EnsemblBacteria" id="BAC92113">
    <property type="protein sequence ID" value="BAC92113"/>
    <property type="gene ID" value="BAC92113"/>
</dbReference>
<dbReference type="PhylomeDB" id="Q7NDR0"/>
<gene>
    <name evidence="5" type="ordered locus">glr4172</name>
</gene>
<dbReference type="HOGENOM" id="CLU_119090_1_2_3"/>
<reference evidence="5 6" key="2">
    <citation type="journal article" date="2003" name="DNA Res.">
        <title>Complete genome structure of Gloeobacter violaceus PCC 7421, a cyanobacterium that lacks thylakoids (supplement).</title>
        <authorList>
            <person name="Nakamura Y."/>
            <person name="Kaneko T."/>
            <person name="Sato S."/>
            <person name="Mimuro M."/>
            <person name="Miyashita H."/>
            <person name="Tsuchiya T."/>
            <person name="Sasamoto S."/>
            <person name="Watanabe A."/>
            <person name="Kawashima K."/>
            <person name="Kishida Y."/>
            <person name="Kiyokawa C."/>
            <person name="Kohara M."/>
            <person name="Matsumoto M."/>
            <person name="Matsuno A."/>
            <person name="Nakazaki N."/>
            <person name="Shimpo S."/>
            <person name="Takeuchi C."/>
            <person name="Yamada M."/>
            <person name="Tabata S."/>
        </authorList>
    </citation>
    <scope>NUCLEOTIDE SEQUENCE [LARGE SCALE GENOMIC DNA]</scope>
    <source>
        <strain evidence="6">ATCC 29082 / PCC 7421</strain>
    </source>
</reference>
<dbReference type="GO" id="GO:0003677">
    <property type="term" value="F:DNA binding"/>
    <property type="evidence" value="ECO:0007669"/>
    <property type="project" value="UniProtKB-KW"/>
</dbReference>
<dbReference type="InterPro" id="IPR005650">
    <property type="entry name" value="BlaI_family"/>
</dbReference>
<name>Q7NDR0_GLOVI</name>
<organism evidence="5 6">
    <name type="scientific">Gloeobacter violaceus (strain ATCC 29082 / PCC 7421)</name>
    <dbReference type="NCBI Taxonomy" id="251221"/>
    <lineage>
        <taxon>Bacteria</taxon>
        <taxon>Bacillati</taxon>
        <taxon>Cyanobacteriota</taxon>
        <taxon>Cyanophyceae</taxon>
        <taxon>Gloeobacterales</taxon>
        <taxon>Gloeobacteraceae</taxon>
        <taxon>Gloeobacter</taxon>
    </lineage>
</organism>
<dbReference type="InParanoid" id="Q7NDR0"/>
<accession>Q7NDR0</accession>
<proteinExistence type="inferred from homology"/>
<evidence type="ECO:0000256" key="3">
    <source>
        <dbReference type="ARBA" id="ARBA00023125"/>
    </source>
</evidence>
<dbReference type="Gene3D" id="1.10.10.10">
    <property type="entry name" value="Winged helix-like DNA-binding domain superfamily/Winged helix DNA-binding domain"/>
    <property type="match status" value="1"/>
</dbReference>
<dbReference type="eggNOG" id="COG3682">
    <property type="taxonomic scope" value="Bacteria"/>
</dbReference>
<keyword evidence="3" id="KW-0238">DNA-binding</keyword>
<evidence type="ECO:0000256" key="1">
    <source>
        <dbReference type="ARBA" id="ARBA00011046"/>
    </source>
</evidence>
<sequence length="174" mass="19054">MKTICMSSAFSAAQPTGWGKLAGSLHLCRPVDLTNVHAIFRPNQQGLKKVLGDLEAEIMEAVWAQGQPVLAKDIHPQLPSGKDLSYSTIVCTMTALVEKHLLQVVAKEGKARIYLPTTSREDFLHQTLGHVIDNILAAFPDTAAALMQRRLDTDEASLPRLRQQLDALSAEENS</sequence>
<dbReference type="GO" id="GO:0045892">
    <property type="term" value="P:negative regulation of DNA-templated transcription"/>
    <property type="evidence" value="ECO:0007669"/>
    <property type="project" value="InterPro"/>
</dbReference>
<evidence type="ECO:0000256" key="2">
    <source>
        <dbReference type="ARBA" id="ARBA00023015"/>
    </source>
</evidence>
<dbReference type="EMBL" id="BA000045">
    <property type="protein sequence ID" value="BAC92113.1"/>
    <property type="molecule type" value="Genomic_DNA"/>
</dbReference>
<reference evidence="5 6" key="1">
    <citation type="journal article" date="2003" name="DNA Res.">
        <title>Complete genome structure of Gloeobacter violaceus PCC 7421, a cyanobacterium that lacks thylakoids.</title>
        <authorList>
            <person name="Nakamura Y."/>
            <person name="Kaneko T."/>
            <person name="Sato S."/>
            <person name="Mimuro M."/>
            <person name="Miyashita H."/>
            <person name="Tsuchiya T."/>
            <person name="Sasamoto S."/>
            <person name="Watanabe A."/>
            <person name="Kawashima K."/>
            <person name="Kishida Y."/>
            <person name="Kiyokawa C."/>
            <person name="Kohara M."/>
            <person name="Matsumoto M."/>
            <person name="Matsuno A."/>
            <person name="Nakazaki N."/>
            <person name="Shimpo S."/>
            <person name="Takeuchi C."/>
            <person name="Yamada M."/>
            <person name="Tabata S."/>
        </authorList>
    </citation>
    <scope>NUCLEOTIDE SEQUENCE [LARGE SCALE GENOMIC DNA]</scope>
    <source>
        <strain evidence="6">ATCC 29082 / PCC 7421</strain>
    </source>
</reference>
<keyword evidence="6" id="KW-1185">Reference proteome</keyword>
<dbReference type="STRING" id="251221.gene:10761690"/>
<evidence type="ECO:0000313" key="5">
    <source>
        <dbReference type="EMBL" id="BAC92113.1"/>
    </source>
</evidence>
<protein>
    <submittedName>
        <fullName evidence="5">Glr4172 protein</fullName>
    </submittedName>
</protein>
<dbReference type="AlphaFoldDB" id="Q7NDR0"/>
<keyword evidence="2" id="KW-0805">Transcription regulation</keyword>
<dbReference type="Pfam" id="PF03965">
    <property type="entry name" value="Penicillinase_R"/>
    <property type="match status" value="1"/>
</dbReference>
<dbReference type="InterPro" id="IPR036390">
    <property type="entry name" value="WH_DNA-bd_sf"/>
</dbReference>
<dbReference type="KEGG" id="gvi:glr4172"/>
<evidence type="ECO:0000313" key="6">
    <source>
        <dbReference type="Proteomes" id="UP000000557"/>
    </source>
</evidence>
<dbReference type="SUPFAM" id="SSF46785">
    <property type="entry name" value="Winged helix' DNA-binding domain"/>
    <property type="match status" value="1"/>
</dbReference>
<dbReference type="OrthoDB" id="122824at2"/>
<evidence type="ECO:0000256" key="4">
    <source>
        <dbReference type="ARBA" id="ARBA00023163"/>
    </source>
</evidence>
<dbReference type="Proteomes" id="UP000000557">
    <property type="component" value="Chromosome"/>
</dbReference>
<dbReference type="InterPro" id="IPR036388">
    <property type="entry name" value="WH-like_DNA-bd_sf"/>
</dbReference>
<keyword evidence="4" id="KW-0804">Transcription</keyword>
<comment type="similarity">
    <text evidence="1">Belongs to the BlaI transcriptional regulatory family.</text>
</comment>